<evidence type="ECO:0000313" key="1">
    <source>
        <dbReference type="Ensembl" id="ENSCSAVP00000015346.1"/>
    </source>
</evidence>
<keyword evidence="2" id="KW-1185">Reference proteome</keyword>
<dbReference type="Proteomes" id="UP000007875">
    <property type="component" value="Unassembled WGS sequence"/>
</dbReference>
<dbReference type="InParanoid" id="H2ZCN0"/>
<reference evidence="1" key="2">
    <citation type="submission" date="2025-08" db="UniProtKB">
        <authorList>
            <consortium name="Ensembl"/>
        </authorList>
    </citation>
    <scope>IDENTIFICATION</scope>
</reference>
<evidence type="ECO:0000313" key="2">
    <source>
        <dbReference type="Proteomes" id="UP000007875"/>
    </source>
</evidence>
<dbReference type="Ensembl" id="ENSCSAVT00000015522.1">
    <property type="protein sequence ID" value="ENSCSAVP00000015346.1"/>
    <property type="gene ID" value="ENSCSAVG00000009009.1"/>
</dbReference>
<dbReference type="HOGENOM" id="CLU_3282094_0_0_1"/>
<dbReference type="AlphaFoldDB" id="H2ZCN0"/>
<proteinExistence type="predicted"/>
<sequence length="41" mass="4787">LIYRNTALKILKNLSKRPHINCLIFSEGQMNRINYGNPWVG</sequence>
<organism evidence="1 2">
    <name type="scientific">Ciona savignyi</name>
    <name type="common">Pacific transparent sea squirt</name>
    <dbReference type="NCBI Taxonomy" id="51511"/>
    <lineage>
        <taxon>Eukaryota</taxon>
        <taxon>Metazoa</taxon>
        <taxon>Chordata</taxon>
        <taxon>Tunicata</taxon>
        <taxon>Ascidiacea</taxon>
        <taxon>Phlebobranchia</taxon>
        <taxon>Cionidae</taxon>
        <taxon>Ciona</taxon>
    </lineage>
</organism>
<reference evidence="2" key="1">
    <citation type="submission" date="2003-08" db="EMBL/GenBank/DDBJ databases">
        <authorList>
            <person name="Birren B."/>
            <person name="Nusbaum C."/>
            <person name="Abebe A."/>
            <person name="Abouelleil A."/>
            <person name="Adekoya E."/>
            <person name="Ait-zahra M."/>
            <person name="Allen N."/>
            <person name="Allen T."/>
            <person name="An P."/>
            <person name="Anderson M."/>
            <person name="Anderson S."/>
            <person name="Arachchi H."/>
            <person name="Armbruster J."/>
            <person name="Bachantsang P."/>
            <person name="Baldwin J."/>
            <person name="Barry A."/>
            <person name="Bayul T."/>
            <person name="Blitshsteyn B."/>
            <person name="Bloom T."/>
            <person name="Blye J."/>
            <person name="Boguslavskiy L."/>
            <person name="Borowsky M."/>
            <person name="Boukhgalter B."/>
            <person name="Brunache A."/>
            <person name="Butler J."/>
            <person name="Calixte N."/>
            <person name="Calvo S."/>
            <person name="Camarata J."/>
            <person name="Campo K."/>
            <person name="Chang J."/>
            <person name="Cheshatsang Y."/>
            <person name="Citroen M."/>
            <person name="Collymore A."/>
            <person name="Considine T."/>
            <person name="Cook A."/>
            <person name="Cooke P."/>
            <person name="Corum B."/>
            <person name="Cuomo C."/>
            <person name="David R."/>
            <person name="Dawoe T."/>
            <person name="Degray S."/>
            <person name="Dodge S."/>
            <person name="Dooley K."/>
            <person name="Dorje P."/>
            <person name="Dorjee K."/>
            <person name="Dorris L."/>
            <person name="Duffey N."/>
            <person name="Dupes A."/>
            <person name="Elkins T."/>
            <person name="Engels R."/>
            <person name="Erickson J."/>
            <person name="Farina A."/>
            <person name="Faro S."/>
            <person name="Ferreira P."/>
            <person name="Fischer H."/>
            <person name="Fitzgerald M."/>
            <person name="Foley K."/>
            <person name="Gage D."/>
            <person name="Galagan J."/>
            <person name="Gearin G."/>
            <person name="Gnerre S."/>
            <person name="Gnirke A."/>
            <person name="Goyette A."/>
            <person name="Graham J."/>
            <person name="Grandbois E."/>
            <person name="Gyaltsen K."/>
            <person name="Hafez N."/>
            <person name="Hagopian D."/>
            <person name="Hagos B."/>
            <person name="Hall J."/>
            <person name="Hatcher B."/>
            <person name="Heller A."/>
            <person name="Higgins H."/>
            <person name="Honan T."/>
            <person name="Horn A."/>
            <person name="Houde N."/>
            <person name="Hughes L."/>
            <person name="Hulme W."/>
            <person name="Husby E."/>
            <person name="Iliev I."/>
            <person name="Jaffe D."/>
            <person name="Jones C."/>
            <person name="Kamal M."/>
            <person name="Kamat A."/>
            <person name="Kamvysselis M."/>
            <person name="Karlsson E."/>
            <person name="Kells C."/>
            <person name="Kieu A."/>
            <person name="Kisner P."/>
            <person name="Kodira C."/>
            <person name="Kulbokas E."/>
            <person name="Labutti K."/>
            <person name="Lama D."/>
            <person name="Landers T."/>
            <person name="Leger J."/>
            <person name="Levine S."/>
            <person name="Lewis D."/>
            <person name="Lewis T."/>
            <person name="Lindblad-toh K."/>
            <person name="Liu X."/>
            <person name="Lokyitsang T."/>
            <person name="Lokyitsang Y."/>
            <person name="Lucien O."/>
            <person name="Lui A."/>
            <person name="Ma L.J."/>
            <person name="Mabbitt R."/>
            <person name="Macdonald J."/>
            <person name="Maclean C."/>
            <person name="Major J."/>
            <person name="Manning J."/>
            <person name="Marabella R."/>
            <person name="Maru K."/>
            <person name="Matthews C."/>
            <person name="Mauceli E."/>
            <person name="Mccarthy M."/>
            <person name="Mcdonough S."/>
            <person name="Mcghee T."/>
            <person name="Meldrim J."/>
            <person name="Meneus L."/>
            <person name="Mesirov J."/>
            <person name="Mihalev A."/>
            <person name="Mihova T."/>
            <person name="Mikkelsen T."/>
            <person name="Mlenga V."/>
            <person name="Moru K."/>
            <person name="Mozes J."/>
            <person name="Mulrain L."/>
            <person name="Munson G."/>
            <person name="Naylor J."/>
            <person name="Newes C."/>
            <person name="Nguyen C."/>
            <person name="Nguyen N."/>
            <person name="Nguyen T."/>
            <person name="Nicol R."/>
            <person name="Nielsen C."/>
            <person name="Nizzari M."/>
            <person name="Norbu C."/>
            <person name="Norbu N."/>
            <person name="O'donnell P."/>
            <person name="Okoawo O."/>
            <person name="O'leary S."/>
            <person name="Omotosho B."/>
            <person name="O'neill K."/>
            <person name="Osman S."/>
            <person name="Parker S."/>
            <person name="Perrin D."/>
            <person name="Phunkhang P."/>
            <person name="Piqani B."/>
            <person name="Purcell S."/>
            <person name="Rachupka T."/>
            <person name="Ramasamy U."/>
            <person name="Rameau R."/>
            <person name="Ray V."/>
            <person name="Raymond C."/>
            <person name="Retta R."/>
            <person name="Richardson S."/>
            <person name="Rise C."/>
            <person name="Rodriguez J."/>
            <person name="Rogers J."/>
            <person name="Rogov P."/>
            <person name="Rutman M."/>
            <person name="Schupbach R."/>
            <person name="Seaman C."/>
            <person name="Settipalli S."/>
            <person name="Sharpe T."/>
            <person name="Sheridan J."/>
            <person name="Sherpa N."/>
            <person name="Shi J."/>
            <person name="Smirnov S."/>
            <person name="Smith C."/>
            <person name="Sougnez C."/>
            <person name="Spencer B."/>
            <person name="Stalker J."/>
            <person name="Stange-thomann N."/>
            <person name="Stavropoulos S."/>
            <person name="Stetson K."/>
            <person name="Stone C."/>
            <person name="Stone S."/>
            <person name="Stubbs M."/>
            <person name="Talamas J."/>
            <person name="Tchuinga P."/>
            <person name="Tenzing P."/>
            <person name="Tesfaye S."/>
            <person name="Theodore J."/>
            <person name="Thoulutsang Y."/>
            <person name="Topham K."/>
            <person name="Towey S."/>
            <person name="Tsamla T."/>
            <person name="Tsomo N."/>
            <person name="Vallee D."/>
            <person name="Vassiliev H."/>
            <person name="Venkataraman V."/>
            <person name="Vinson J."/>
            <person name="Vo A."/>
            <person name="Wade C."/>
            <person name="Wang S."/>
            <person name="Wangchuk T."/>
            <person name="Wangdi T."/>
            <person name="Whittaker C."/>
            <person name="Wilkinson J."/>
            <person name="Wu Y."/>
            <person name="Wyman D."/>
            <person name="Yadav S."/>
            <person name="Yang S."/>
            <person name="Yang X."/>
            <person name="Yeager S."/>
            <person name="Yee E."/>
            <person name="Young G."/>
            <person name="Zainoun J."/>
            <person name="Zembeck L."/>
            <person name="Zimmer A."/>
            <person name="Zody M."/>
            <person name="Lander E."/>
        </authorList>
    </citation>
    <scope>NUCLEOTIDE SEQUENCE [LARGE SCALE GENOMIC DNA]</scope>
</reference>
<reference evidence="1" key="3">
    <citation type="submission" date="2025-09" db="UniProtKB">
        <authorList>
            <consortium name="Ensembl"/>
        </authorList>
    </citation>
    <scope>IDENTIFICATION</scope>
</reference>
<name>H2ZCN0_CIOSA</name>
<accession>H2ZCN0</accession>
<protein>
    <submittedName>
        <fullName evidence="1">Uncharacterized protein</fullName>
    </submittedName>
</protein>